<feature type="compositionally biased region" description="Low complexity" evidence="1">
    <location>
        <begin position="143"/>
        <end position="157"/>
    </location>
</feature>
<evidence type="ECO:0000313" key="2">
    <source>
        <dbReference type="EMBL" id="RRT69201.1"/>
    </source>
</evidence>
<accession>A0A426ZZ22</accession>
<organism evidence="2 3">
    <name type="scientific">Ensete ventricosum</name>
    <name type="common">Abyssinian banana</name>
    <name type="synonym">Musa ensete</name>
    <dbReference type="NCBI Taxonomy" id="4639"/>
    <lineage>
        <taxon>Eukaryota</taxon>
        <taxon>Viridiplantae</taxon>
        <taxon>Streptophyta</taxon>
        <taxon>Embryophyta</taxon>
        <taxon>Tracheophyta</taxon>
        <taxon>Spermatophyta</taxon>
        <taxon>Magnoliopsida</taxon>
        <taxon>Liliopsida</taxon>
        <taxon>Zingiberales</taxon>
        <taxon>Musaceae</taxon>
        <taxon>Ensete</taxon>
    </lineage>
</organism>
<feature type="region of interest" description="Disordered" evidence="1">
    <location>
        <begin position="1"/>
        <end position="25"/>
    </location>
</feature>
<dbReference type="AlphaFoldDB" id="A0A426ZZ22"/>
<sequence length="173" mass="18620">MCMSTSIYLKTKGGQKSQTTLSEGRPTPPILHEWYSDTCDRTSHFRYVASVELTDQFVKRSRSLYTFVCTGQSMGPTESSSGSAGVYVGTDVVDVKVSHHVTPLPPPVAREHRRAFLSTPLSFLGGGGTGGDTAKRDSLPRTSSIAAGSAPSLPSPLSLRLRSPRVLPLILRN</sequence>
<dbReference type="EMBL" id="AMZH03004423">
    <property type="protein sequence ID" value="RRT69201.1"/>
    <property type="molecule type" value="Genomic_DNA"/>
</dbReference>
<evidence type="ECO:0000256" key="1">
    <source>
        <dbReference type="SAM" id="MobiDB-lite"/>
    </source>
</evidence>
<protein>
    <submittedName>
        <fullName evidence="2">Uncharacterized protein</fullName>
    </submittedName>
</protein>
<gene>
    <name evidence="2" type="ORF">B296_00035932</name>
</gene>
<name>A0A426ZZ22_ENSVE</name>
<comment type="caution">
    <text evidence="2">The sequence shown here is derived from an EMBL/GenBank/DDBJ whole genome shotgun (WGS) entry which is preliminary data.</text>
</comment>
<dbReference type="Proteomes" id="UP000287651">
    <property type="component" value="Unassembled WGS sequence"/>
</dbReference>
<feature type="compositionally biased region" description="Polar residues" evidence="1">
    <location>
        <begin position="1"/>
        <end position="22"/>
    </location>
</feature>
<feature type="region of interest" description="Disordered" evidence="1">
    <location>
        <begin position="127"/>
        <end position="157"/>
    </location>
</feature>
<proteinExistence type="predicted"/>
<reference evidence="2 3" key="1">
    <citation type="journal article" date="2014" name="Agronomy (Basel)">
        <title>A Draft Genome Sequence for Ensete ventricosum, the Drought-Tolerant Tree Against Hunger.</title>
        <authorList>
            <person name="Harrison J."/>
            <person name="Moore K.A."/>
            <person name="Paszkiewicz K."/>
            <person name="Jones T."/>
            <person name="Grant M."/>
            <person name="Ambacheew D."/>
            <person name="Muzemil S."/>
            <person name="Studholme D.J."/>
        </authorList>
    </citation>
    <scope>NUCLEOTIDE SEQUENCE [LARGE SCALE GENOMIC DNA]</scope>
</reference>
<evidence type="ECO:0000313" key="3">
    <source>
        <dbReference type="Proteomes" id="UP000287651"/>
    </source>
</evidence>